<dbReference type="InterPro" id="IPR003439">
    <property type="entry name" value="ABC_transporter-like_ATP-bd"/>
</dbReference>
<dbReference type="Proteomes" id="UP001295423">
    <property type="component" value="Unassembled WGS sequence"/>
</dbReference>
<keyword evidence="11" id="KW-1185">Reference proteome</keyword>
<dbReference type="GO" id="GO:0016020">
    <property type="term" value="C:membrane"/>
    <property type="evidence" value="ECO:0007669"/>
    <property type="project" value="UniProtKB-SubCell"/>
</dbReference>
<dbReference type="AlphaFoldDB" id="A0AAD2CU89"/>
<feature type="domain" description="ABC transporter" evidence="9">
    <location>
        <begin position="68"/>
        <end position="308"/>
    </location>
</feature>
<evidence type="ECO:0000256" key="3">
    <source>
        <dbReference type="ARBA" id="ARBA00022692"/>
    </source>
</evidence>
<evidence type="ECO:0000313" key="10">
    <source>
        <dbReference type="EMBL" id="CAJ1945546.1"/>
    </source>
</evidence>
<evidence type="ECO:0000256" key="5">
    <source>
        <dbReference type="ARBA" id="ARBA00022840"/>
    </source>
</evidence>
<comment type="subcellular location">
    <subcellularLocation>
        <location evidence="1">Membrane</location>
        <topology evidence="1">Multi-pass membrane protein</topology>
    </subcellularLocation>
</comment>
<name>A0AAD2CU89_9STRA</name>
<feature type="transmembrane region" description="Helical" evidence="8">
    <location>
        <begin position="468"/>
        <end position="495"/>
    </location>
</feature>
<dbReference type="InterPro" id="IPR050352">
    <property type="entry name" value="ABCG_transporters"/>
</dbReference>
<evidence type="ECO:0000256" key="8">
    <source>
        <dbReference type="SAM" id="Phobius"/>
    </source>
</evidence>
<feature type="transmembrane region" description="Helical" evidence="8">
    <location>
        <begin position="530"/>
        <end position="550"/>
    </location>
</feature>
<dbReference type="InterPro" id="IPR017871">
    <property type="entry name" value="ABC_transporter-like_CS"/>
</dbReference>
<dbReference type="PROSITE" id="PS50893">
    <property type="entry name" value="ABC_TRANSPORTER_2"/>
    <property type="match status" value="1"/>
</dbReference>
<dbReference type="InterPro" id="IPR003593">
    <property type="entry name" value="AAA+_ATPase"/>
</dbReference>
<evidence type="ECO:0000256" key="4">
    <source>
        <dbReference type="ARBA" id="ARBA00022741"/>
    </source>
</evidence>
<accession>A0AAD2CU89</accession>
<dbReference type="InterPro" id="IPR027417">
    <property type="entry name" value="P-loop_NTPase"/>
</dbReference>
<evidence type="ECO:0000256" key="6">
    <source>
        <dbReference type="ARBA" id="ARBA00022989"/>
    </source>
</evidence>
<keyword evidence="6 8" id="KW-1133">Transmembrane helix</keyword>
<dbReference type="InterPro" id="IPR043926">
    <property type="entry name" value="ABCG_dom"/>
</dbReference>
<gene>
    <name evidence="10" type="ORF">CYCCA115_LOCUS9690</name>
</gene>
<organism evidence="10 11">
    <name type="scientific">Cylindrotheca closterium</name>
    <dbReference type="NCBI Taxonomy" id="2856"/>
    <lineage>
        <taxon>Eukaryota</taxon>
        <taxon>Sar</taxon>
        <taxon>Stramenopiles</taxon>
        <taxon>Ochrophyta</taxon>
        <taxon>Bacillariophyta</taxon>
        <taxon>Bacillariophyceae</taxon>
        <taxon>Bacillariophycidae</taxon>
        <taxon>Bacillariales</taxon>
        <taxon>Bacillariaceae</taxon>
        <taxon>Cylindrotheca</taxon>
    </lineage>
</organism>
<dbReference type="PANTHER" id="PTHR48041:SF139">
    <property type="entry name" value="PROTEIN SCARLET"/>
    <property type="match status" value="1"/>
</dbReference>
<evidence type="ECO:0000313" key="11">
    <source>
        <dbReference type="Proteomes" id="UP001295423"/>
    </source>
</evidence>
<feature type="transmembrane region" description="Helical" evidence="8">
    <location>
        <begin position="562"/>
        <end position="581"/>
    </location>
</feature>
<dbReference type="Pfam" id="PF19055">
    <property type="entry name" value="ABC2_membrane_7"/>
    <property type="match status" value="1"/>
</dbReference>
<dbReference type="PROSITE" id="PS00211">
    <property type="entry name" value="ABC_TRANSPORTER_1"/>
    <property type="match status" value="1"/>
</dbReference>
<keyword evidence="3 8" id="KW-0812">Transmembrane</keyword>
<reference evidence="10" key="1">
    <citation type="submission" date="2023-08" db="EMBL/GenBank/DDBJ databases">
        <authorList>
            <person name="Audoor S."/>
            <person name="Bilcke G."/>
        </authorList>
    </citation>
    <scope>NUCLEOTIDE SEQUENCE</scope>
</reference>
<evidence type="ECO:0000256" key="2">
    <source>
        <dbReference type="ARBA" id="ARBA00022448"/>
    </source>
</evidence>
<dbReference type="PANTHER" id="PTHR48041">
    <property type="entry name" value="ABC TRANSPORTER G FAMILY MEMBER 28"/>
    <property type="match status" value="1"/>
</dbReference>
<dbReference type="GO" id="GO:0140359">
    <property type="term" value="F:ABC-type transporter activity"/>
    <property type="evidence" value="ECO:0007669"/>
    <property type="project" value="InterPro"/>
</dbReference>
<dbReference type="EMBL" id="CAKOGP040001446">
    <property type="protein sequence ID" value="CAJ1945546.1"/>
    <property type="molecule type" value="Genomic_DNA"/>
</dbReference>
<keyword evidence="2" id="KW-0813">Transport</keyword>
<evidence type="ECO:0000259" key="9">
    <source>
        <dbReference type="PROSITE" id="PS50893"/>
    </source>
</evidence>
<feature type="transmembrane region" description="Helical" evidence="8">
    <location>
        <begin position="424"/>
        <end position="448"/>
    </location>
</feature>
<dbReference type="GO" id="GO:0016887">
    <property type="term" value="F:ATP hydrolysis activity"/>
    <property type="evidence" value="ECO:0007669"/>
    <property type="project" value="InterPro"/>
</dbReference>
<dbReference type="SMART" id="SM00382">
    <property type="entry name" value="AAA"/>
    <property type="match status" value="1"/>
</dbReference>
<dbReference type="InterPro" id="IPR013525">
    <property type="entry name" value="ABC2_TM"/>
</dbReference>
<dbReference type="Pfam" id="PF01061">
    <property type="entry name" value="ABC2_membrane"/>
    <property type="match status" value="1"/>
</dbReference>
<feature type="transmembrane region" description="Helical" evidence="8">
    <location>
        <begin position="390"/>
        <end position="412"/>
    </location>
</feature>
<evidence type="ECO:0000256" key="7">
    <source>
        <dbReference type="ARBA" id="ARBA00023136"/>
    </source>
</evidence>
<dbReference type="Pfam" id="PF00005">
    <property type="entry name" value="ABC_tran"/>
    <property type="match status" value="1"/>
</dbReference>
<dbReference type="SUPFAM" id="SSF52540">
    <property type="entry name" value="P-loop containing nucleoside triphosphate hydrolases"/>
    <property type="match status" value="1"/>
</dbReference>
<feature type="transmembrane region" description="Helical" evidence="8">
    <location>
        <begin position="634"/>
        <end position="655"/>
    </location>
</feature>
<keyword evidence="4" id="KW-0547">Nucleotide-binding</keyword>
<keyword evidence="7 8" id="KW-0472">Membrane</keyword>
<proteinExistence type="predicted"/>
<sequence>MMVDEEVQEPKIKTKTKIKVRSNPKKINRTIVDPTGFHVAEVHHAIGKKGVNRNIEAAWMAPRDHSVFEFRNINYIVGEGKAQKPILTNVSGRVSDGSTVAILGPSGAGKTSLLMALSLGITSGKVTGSIELNGKALTNQSFKDHCFLVEQSDHHWSFLSCLETLMYAASLLLGPGNHSAVVDSIIEKMGLQSCKDTKVGNDFVQGLSGGQKRRLSIAIALLKKPAVIMLDEPTSGLDSAASVAIVSELRKLAKTENLIVIMTIHQPSTKVYNDFDQVILMARGRQAFIGEAAAAHDYFETIGHPMVHMTNPAEFLVDLVNSDFTSEDSVLSILDEWKQHTSETHRSKNETLVVGSNDDFHQLIKRKKSFLHELSTIFGRHALLVARDPILYVGRIVLLLISNTIFALAYWSSREKVQAQAINFYYANAWPISLGSMFAVVAVFGLNAEFKSVIREVKNGMINPLTYIIAKTVLVLPVMLLFGAAAISTGVYAILGLKANYGIYLVLYAISMFVFECIAEVLSVAFINPLMGMLCFLSIWFTSFLFGGTFLPPDDLSVVIRWLYHAMPLSYTFNAISYHVFSGEDWPSCVPDANTGAVCVEFDESPDEAPIALILESLSKIIPNVSGDDNRVEAMAIILGMALGYKILYVAIFLFKSS</sequence>
<protein>
    <recommendedName>
        <fullName evidence="9">ABC transporter domain-containing protein</fullName>
    </recommendedName>
</protein>
<dbReference type="GO" id="GO:0005524">
    <property type="term" value="F:ATP binding"/>
    <property type="evidence" value="ECO:0007669"/>
    <property type="project" value="UniProtKB-KW"/>
</dbReference>
<evidence type="ECO:0000256" key="1">
    <source>
        <dbReference type="ARBA" id="ARBA00004141"/>
    </source>
</evidence>
<dbReference type="Gene3D" id="3.40.50.300">
    <property type="entry name" value="P-loop containing nucleotide triphosphate hydrolases"/>
    <property type="match status" value="1"/>
</dbReference>
<comment type="caution">
    <text evidence="10">The sequence shown here is derived from an EMBL/GenBank/DDBJ whole genome shotgun (WGS) entry which is preliminary data.</text>
</comment>
<feature type="transmembrane region" description="Helical" evidence="8">
    <location>
        <begin position="502"/>
        <end position="524"/>
    </location>
</feature>
<keyword evidence="5" id="KW-0067">ATP-binding</keyword>